<gene>
    <name evidence="2" type="ORF">CEXT_562611</name>
</gene>
<evidence type="ECO:0000313" key="3">
    <source>
        <dbReference type="Proteomes" id="UP001054945"/>
    </source>
</evidence>
<accession>A0AAV4XJG5</accession>
<organism evidence="2 3">
    <name type="scientific">Caerostris extrusa</name>
    <name type="common">Bark spider</name>
    <name type="synonym">Caerostris bankana</name>
    <dbReference type="NCBI Taxonomy" id="172846"/>
    <lineage>
        <taxon>Eukaryota</taxon>
        <taxon>Metazoa</taxon>
        <taxon>Ecdysozoa</taxon>
        <taxon>Arthropoda</taxon>
        <taxon>Chelicerata</taxon>
        <taxon>Arachnida</taxon>
        <taxon>Araneae</taxon>
        <taxon>Araneomorphae</taxon>
        <taxon>Entelegynae</taxon>
        <taxon>Araneoidea</taxon>
        <taxon>Araneidae</taxon>
        <taxon>Caerostris</taxon>
    </lineage>
</organism>
<dbReference type="EMBL" id="BPLR01017723">
    <property type="protein sequence ID" value="GIY93934.1"/>
    <property type="molecule type" value="Genomic_DNA"/>
</dbReference>
<evidence type="ECO:0000256" key="1">
    <source>
        <dbReference type="SAM" id="MobiDB-lite"/>
    </source>
</evidence>
<comment type="caution">
    <text evidence="2">The sequence shown here is derived from an EMBL/GenBank/DDBJ whole genome shotgun (WGS) entry which is preliminary data.</text>
</comment>
<keyword evidence="3" id="KW-1185">Reference proteome</keyword>
<feature type="region of interest" description="Disordered" evidence="1">
    <location>
        <begin position="57"/>
        <end position="78"/>
    </location>
</feature>
<dbReference type="Proteomes" id="UP001054945">
    <property type="component" value="Unassembled WGS sequence"/>
</dbReference>
<reference evidence="2 3" key="1">
    <citation type="submission" date="2021-06" db="EMBL/GenBank/DDBJ databases">
        <title>Caerostris extrusa draft genome.</title>
        <authorList>
            <person name="Kono N."/>
            <person name="Arakawa K."/>
        </authorList>
    </citation>
    <scope>NUCLEOTIDE SEQUENCE [LARGE SCALE GENOMIC DNA]</scope>
</reference>
<proteinExistence type="predicted"/>
<dbReference type="AlphaFoldDB" id="A0AAV4XJG5"/>
<evidence type="ECO:0000313" key="2">
    <source>
        <dbReference type="EMBL" id="GIY93934.1"/>
    </source>
</evidence>
<protein>
    <submittedName>
        <fullName evidence="2">Uncharacterized protein</fullName>
    </submittedName>
</protein>
<sequence length="78" mass="8924">MHVQEFQTGVSIGGRVAFDDRSINKVKVMFRKPQKVCSWAGIHNGCWKCSLKRVQSFSETNKPKIPRSKGKRKEEGMD</sequence>
<name>A0AAV4XJG5_CAEEX</name>